<protein>
    <recommendedName>
        <fullName evidence="1">DUF7722 domain-containing protein</fullName>
    </recommendedName>
</protein>
<dbReference type="PANTHER" id="PTHR33513">
    <property type="entry name" value="OS06G0523300 PROTEIN"/>
    <property type="match status" value="1"/>
</dbReference>
<sequence>MALRWFLHSLVYQPDDMQYCKNMASEQTKMHLASGFQMPLHYLRYMKVDYEKMEWKVDMLLREYGLSLEGNLSLDEKRAYAMGTF</sequence>
<dbReference type="InterPro" id="IPR056139">
    <property type="entry name" value="DUF7722"/>
</dbReference>
<dbReference type="PANTHER" id="PTHR33513:SF2">
    <property type="match status" value="1"/>
</dbReference>
<dbReference type="Proteomes" id="UP000323506">
    <property type="component" value="Chromosome A06"/>
</dbReference>
<dbReference type="AlphaFoldDB" id="A0A5D2G8B0"/>
<organism evidence="2 3">
    <name type="scientific">Gossypium darwinii</name>
    <name type="common">Darwin's cotton</name>
    <name type="synonym">Gossypium barbadense var. darwinii</name>
    <dbReference type="NCBI Taxonomy" id="34276"/>
    <lineage>
        <taxon>Eukaryota</taxon>
        <taxon>Viridiplantae</taxon>
        <taxon>Streptophyta</taxon>
        <taxon>Embryophyta</taxon>
        <taxon>Tracheophyta</taxon>
        <taxon>Spermatophyta</taxon>
        <taxon>Magnoliopsida</taxon>
        <taxon>eudicotyledons</taxon>
        <taxon>Gunneridae</taxon>
        <taxon>Pentapetalae</taxon>
        <taxon>rosids</taxon>
        <taxon>malvids</taxon>
        <taxon>Malvales</taxon>
        <taxon>Malvaceae</taxon>
        <taxon>Malvoideae</taxon>
        <taxon>Gossypium</taxon>
    </lineage>
</organism>
<reference evidence="2 3" key="1">
    <citation type="submission" date="2019-06" db="EMBL/GenBank/DDBJ databases">
        <title>WGS assembly of Gossypium darwinii.</title>
        <authorList>
            <person name="Chen Z.J."/>
            <person name="Sreedasyam A."/>
            <person name="Ando A."/>
            <person name="Song Q."/>
            <person name="De L."/>
            <person name="Hulse-Kemp A."/>
            <person name="Ding M."/>
            <person name="Ye W."/>
            <person name="Kirkbride R."/>
            <person name="Jenkins J."/>
            <person name="Plott C."/>
            <person name="Lovell J."/>
            <person name="Lin Y.-M."/>
            <person name="Vaughn R."/>
            <person name="Liu B."/>
            <person name="Li W."/>
            <person name="Simpson S."/>
            <person name="Scheffler B."/>
            <person name="Saski C."/>
            <person name="Grover C."/>
            <person name="Hu G."/>
            <person name="Conover J."/>
            <person name="Carlson J."/>
            <person name="Shu S."/>
            <person name="Boston L."/>
            <person name="Williams M."/>
            <person name="Peterson D."/>
            <person name="Mcgee K."/>
            <person name="Jones D."/>
            <person name="Wendel J."/>
            <person name="Stelly D."/>
            <person name="Grimwood J."/>
            <person name="Schmutz J."/>
        </authorList>
    </citation>
    <scope>NUCLEOTIDE SEQUENCE [LARGE SCALE GENOMIC DNA]</scope>
    <source>
        <strain evidence="2">1808015.09</strain>
    </source>
</reference>
<dbReference type="EMBL" id="CM017693">
    <property type="protein sequence ID" value="TYH14083.1"/>
    <property type="molecule type" value="Genomic_DNA"/>
</dbReference>
<feature type="domain" description="DUF7722" evidence="1">
    <location>
        <begin position="42"/>
        <end position="85"/>
    </location>
</feature>
<proteinExistence type="predicted"/>
<evidence type="ECO:0000313" key="2">
    <source>
        <dbReference type="EMBL" id="TYH14083.1"/>
    </source>
</evidence>
<name>A0A5D2G8B0_GOSDA</name>
<keyword evidence="3" id="KW-1185">Reference proteome</keyword>
<evidence type="ECO:0000313" key="3">
    <source>
        <dbReference type="Proteomes" id="UP000323506"/>
    </source>
</evidence>
<dbReference type="Pfam" id="PF24847">
    <property type="entry name" value="DUF7722"/>
    <property type="match status" value="1"/>
</dbReference>
<evidence type="ECO:0000259" key="1">
    <source>
        <dbReference type="Pfam" id="PF24847"/>
    </source>
</evidence>
<accession>A0A5D2G8B0</accession>
<gene>
    <name evidence="2" type="ORF">ES288_A06G191100v1</name>
</gene>